<evidence type="ECO:0000313" key="3">
    <source>
        <dbReference type="Proteomes" id="UP000322110"/>
    </source>
</evidence>
<keyword evidence="3" id="KW-1185">Reference proteome</keyword>
<gene>
    <name evidence="2" type="ORF">F0Q34_12545</name>
</gene>
<reference evidence="2 3" key="1">
    <citation type="journal article" date="2015" name="Int. J. Syst. Evol. Microbiol.">
        <title>Roseomonas oryzae sp. nov., isolated from paddy rhizosphere soil.</title>
        <authorList>
            <person name="Ramaprasad E.V."/>
            <person name="Sasikala Ch."/>
            <person name="Ramana Ch.V."/>
        </authorList>
    </citation>
    <scope>NUCLEOTIDE SEQUENCE [LARGE SCALE GENOMIC DNA]</scope>
    <source>
        <strain evidence="2 3">KCTC 42542</strain>
    </source>
</reference>
<comment type="caution">
    <text evidence="2">The sequence shown here is derived from an EMBL/GenBank/DDBJ whole genome shotgun (WGS) entry which is preliminary data.</text>
</comment>
<dbReference type="OrthoDB" id="7270944at2"/>
<evidence type="ECO:0000256" key="1">
    <source>
        <dbReference type="SAM" id="SignalP"/>
    </source>
</evidence>
<name>A0A5B2TFJ6_9PROT</name>
<organism evidence="2 3">
    <name type="scientific">Teichococcus oryzae</name>
    <dbReference type="NCBI Taxonomy" id="1608942"/>
    <lineage>
        <taxon>Bacteria</taxon>
        <taxon>Pseudomonadati</taxon>
        <taxon>Pseudomonadota</taxon>
        <taxon>Alphaproteobacteria</taxon>
        <taxon>Acetobacterales</taxon>
        <taxon>Roseomonadaceae</taxon>
        <taxon>Roseomonas</taxon>
    </lineage>
</organism>
<dbReference type="RefSeq" id="WP_149812565.1">
    <property type="nucleotide sequence ID" value="NZ_VUKA01000005.1"/>
</dbReference>
<accession>A0A5B2TFJ6</accession>
<evidence type="ECO:0000313" key="2">
    <source>
        <dbReference type="EMBL" id="KAA2212949.1"/>
    </source>
</evidence>
<protein>
    <submittedName>
        <fullName evidence="2">Uncharacterized protein</fullName>
    </submittedName>
</protein>
<proteinExistence type="predicted"/>
<dbReference type="Proteomes" id="UP000322110">
    <property type="component" value="Unassembled WGS sequence"/>
</dbReference>
<dbReference type="EMBL" id="VUKA01000005">
    <property type="protein sequence ID" value="KAA2212949.1"/>
    <property type="molecule type" value="Genomic_DNA"/>
</dbReference>
<keyword evidence="1" id="KW-0732">Signal</keyword>
<sequence length="212" mass="22343">MRADPAIVFLMVALATAPVLAQPSLPGQPGVPAVACGPSNNGPACQSLRQAVPGGAIPGLVAPRLAEPPPLRPVIPRGADVSPQRIMPPRVAMLLRDRRIDPLTRAYLEDLVGKSRASWTVQDLQTASLLLPTLSELGLPPALLGEIYVALGLDPASVFEPQLGMDWQASSTALDPRRRQPPGARCVRLQTRAAADPASVRIQDLLDCNADG</sequence>
<feature type="chain" id="PRO_5023051810" evidence="1">
    <location>
        <begin position="22"/>
        <end position="212"/>
    </location>
</feature>
<dbReference type="AlphaFoldDB" id="A0A5B2TFJ6"/>
<feature type="signal peptide" evidence="1">
    <location>
        <begin position="1"/>
        <end position="21"/>
    </location>
</feature>